<feature type="region of interest" description="Disordered" evidence="1">
    <location>
        <begin position="149"/>
        <end position="190"/>
    </location>
</feature>
<evidence type="ECO:0000256" key="1">
    <source>
        <dbReference type="SAM" id="MobiDB-lite"/>
    </source>
</evidence>
<proteinExistence type="predicted"/>
<feature type="compositionally biased region" description="Low complexity" evidence="1">
    <location>
        <begin position="160"/>
        <end position="170"/>
    </location>
</feature>
<evidence type="ECO:0000313" key="3">
    <source>
        <dbReference type="RefSeq" id="XP_020102987.1"/>
    </source>
</evidence>
<organism evidence="2 3">
    <name type="scientific">Ananas comosus</name>
    <name type="common">Pineapple</name>
    <name type="synonym">Ananas ananas</name>
    <dbReference type="NCBI Taxonomy" id="4615"/>
    <lineage>
        <taxon>Eukaryota</taxon>
        <taxon>Viridiplantae</taxon>
        <taxon>Streptophyta</taxon>
        <taxon>Embryophyta</taxon>
        <taxon>Tracheophyta</taxon>
        <taxon>Spermatophyta</taxon>
        <taxon>Magnoliopsida</taxon>
        <taxon>Liliopsida</taxon>
        <taxon>Poales</taxon>
        <taxon>Bromeliaceae</taxon>
        <taxon>Bromelioideae</taxon>
        <taxon>Ananas</taxon>
    </lineage>
</organism>
<evidence type="ECO:0000313" key="2">
    <source>
        <dbReference type="Proteomes" id="UP000515123"/>
    </source>
</evidence>
<protein>
    <submittedName>
        <fullName evidence="3">Serotonin N-acetyltransferase 2, chloroplastic-like</fullName>
    </submittedName>
</protein>
<feature type="compositionally biased region" description="Low complexity" evidence="1">
    <location>
        <begin position="25"/>
        <end position="39"/>
    </location>
</feature>
<keyword evidence="2" id="KW-1185">Reference proteome</keyword>
<accession>A0A6P5G557</accession>
<sequence>MQLATASSAPPFPTPLPKALPRPAPSASSSSSARLRAASVSGPELASRGFAVRRDAEASDVAPITTVRRAGSASPRRDPRALPPRPSAAGGAGGAVVWSARQPSRSGGAPGAFAERRRGRLFQRGVWSVVWNPSQPGLAEAALVGSASWRATAARRRQTSRSTPSPASSALYRPLGSPRTPTGSAHGLLP</sequence>
<dbReference type="Proteomes" id="UP000515123">
    <property type="component" value="Linkage group 14"/>
</dbReference>
<feature type="compositionally biased region" description="Pro residues" evidence="1">
    <location>
        <begin position="10"/>
        <end position="24"/>
    </location>
</feature>
<dbReference type="Gramene" id="Aco025797.1.mrna1">
    <property type="protein sequence ID" value="Aco025797.1.mrna1.cds1"/>
    <property type="gene ID" value="Aco025797.1.path1"/>
</dbReference>
<dbReference type="GeneID" id="109720349"/>
<feature type="region of interest" description="Disordered" evidence="1">
    <location>
        <begin position="1"/>
        <end position="117"/>
    </location>
</feature>
<gene>
    <name evidence="3" type="primary">LOC109720349</name>
</gene>
<name>A0A6P5G557_ANACO</name>
<reference evidence="3" key="2">
    <citation type="submission" date="2025-08" db="UniProtKB">
        <authorList>
            <consortium name="RefSeq"/>
        </authorList>
    </citation>
    <scope>IDENTIFICATION</scope>
    <source>
        <tissue evidence="3">Leaf</tissue>
    </source>
</reference>
<reference evidence="2" key="1">
    <citation type="journal article" date="2015" name="Nat. Genet.">
        <title>The pineapple genome and the evolution of CAM photosynthesis.</title>
        <authorList>
            <person name="Ming R."/>
            <person name="VanBuren R."/>
            <person name="Wai C.M."/>
            <person name="Tang H."/>
            <person name="Schatz M.C."/>
            <person name="Bowers J.E."/>
            <person name="Lyons E."/>
            <person name="Wang M.L."/>
            <person name="Chen J."/>
            <person name="Biggers E."/>
            <person name="Zhang J."/>
            <person name="Huang L."/>
            <person name="Zhang L."/>
            <person name="Miao W."/>
            <person name="Zhang J."/>
            <person name="Ye Z."/>
            <person name="Miao C."/>
            <person name="Lin Z."/>
            <person name="Wang H."/>
            <person name="Zhou H."/>
            <person name="Yim W.C."/>
            <person name="Priest H.D."/>
            <person name="Zheng C."/>
            <person name="Woodhouse M."/>
            <person name="Edger P.P."/>
            <person name="Guyot R."/>
            <person name="Guo H.B."/>
            <person name="Guo H."/>
            <person name="Zheng G."/>
            <person name="Singh R."/>
            <person name="Sharma A."/>
            <person name="Min X."/>
            <person name="Zheng Y."/>
            <person name="Lee H."/>
            <person name="Gurtowski J."/>
            <person name="Sedlazeck F.J."/>
            <person name="Harkess A."/>
            <person name="McKain M.R."/>
            <person name="Liao Z."/>
            <person name="Fang J."/>
            <person name="Liu J."/>
            <person name="Zhang X."/>
            <person name="Zhang Q."/>
            <person name="Hu W."/>
            <person name="Qin Y."/>
            <person name="Wang K."/>
            <person name="Chen L.Y."/>
            <person name="Shirley N."/>
            <person name="Lin Y.R."/>
            <person name="Liu L.Y."/>
            <person name="Hernandez A.G."/>
            <person name="Wright C.L."/>
            <person name="Bulone V."/>
            <person name="Tuskan G.A."/>
            <person name="Heath K."/>
            <person name="Zee F."/>
            <person name="Moore P.H."/>
            <person name="Sunkar R."/>
            <person name="Leebens-Mack J.H."/>
            <person name="Mockler T."/>
            <person name="Bennetzen J.L."/>
            <person name="Freeling M."/>
            <person name="Sankoff D."/>
            <person name="Paterson A.H."/>
            <person name="Zhu X."/>
            <person name="Yang X."/>
            <person name="Smith J.A."/>
            <person name="Cushman J.C."/>
            <person name="Paull R.E."/>
            <person name="Yu Q."/>
        </authorList>
    </citation>
    <scope>NUCLEOTIDE SEQUENCE [LARGE SCALE GENOMIC DNA]</scope>
    <source>
        <strain evidence="2">cv. F153</strain>
    </source>
</reference>
<dbReference type="AlphaFoldDB" id="A0A6P5G557"/>
<dbReference type="RefSeq" id="XP_020102987.1">
    <property type="nucleotide sequence ID" value="XM_020247398.1"/>
</dbReference>